<dbReference type="RefSeq" id="WP_066744274.1">
    <property type="nucleotide sequence ID" value="NZ_CP016757.1"/>
</dbReference>
<evidence type="ECO:0008006" key="4">
    <source>
        <dbReference type="Google" id="ProtNLM"/>
    </source>
</evidence>
<feature type="chain" id="PRO_5008538929" description="GLUG domain-containing protein" evidence="1">
    <location>
        <begin position="26"/>
        <end position="645"/>
    </location>
</feature>
<evidence type="ECO:0000256" key="1">
    <source>
        <dbReference type="SAM" id="SignalP"/>
    </source>
</evidence>
<dbReference type="Proteomes" id="UP000093044">
    <property type="component" value="Chromosome"/>
</dbReference>
<protein>
    <recommendedName>
        <fullName evidence="4">GLUG domain-containing protein</fullName>
    </recommendedName>
</protein>
<dbReference type="GeneID" id="83057533"/>
<organism evidence="2 3">
    <name type="scientific">Cloacibacillus porcorum</name>
    <dbReference type="NCBI Taxonomy" id="1197717"/>
    <lineage>
        <taxon>Bacteria</taxon>
        <taxon>Thermotogati</taxon>
        <taxon>Synergistota</taxon>
        <taxon>Synergistia</taxon>
        <taxon>Synergistales</taxon>
        <taxon>Synergistaceae</taxon>
        <taxon>Cloacibacillus</taxon>
    </lineage>
</organism>
<evidence type="ECO:0000313" key="3">
    <source>
        <dbReference type="Proteomes" id="UP000093044"/>
    </source>
</evidence>
<dbReference type="Gene3D" id="2.160.20.110">
    <property type="match status" value="1"/>
</dbReference>
<keyword evidence="1" id="KW-0732">Signal</keyword>
<dbReference type="AlphaFoldDB" id="A0A1B2I495"/>
<accession>A0A1B2I495</accession>
<dbReference type="EMBL" id="CP016757">
    <property type="protein sequence ID" value="ANZ44800.1"/>
    <property type="molecule type" value="Genomic_DNA"/>
</dbReference>
<name>A0A1B2I495_9BACT</name>
<keyword evidence="3" id="KW-1185">Reference proteome</keyword>
<feature type="signal peptide" evidence="1">
    <location>
        <begin position="1"/>
        <end position="25"/>
    </location>
</feature>
<dbReference type="KEGG" id="cpor:BED41_06675"/>
<reference evidence="2" key="1">
    <citation type="submission" date="2016-08" db="EMBL/GenBank/DDBJ databases">
        <title>Complete genome of Cloacibacillus porcorum.</title>
        <authorList>
            <person name="Looft T."/>
            <person name="Bayles D.O."/>
            <person name="Alt D.P."/>
        </authorList>
    </citation>
    <scope>NUCLEOTIDE SEQUENCE [LARGE SCALE GENOMIC DNA]</scope>
    <source>
        <strain evidence="2">CL-84</strain>
    </source>
</reference>
<sequence>MRKRKIMTCLALMAAFLLSSGSARAADWIESADVSWYETNSADVSFTINRAEELAGLAKLVNDGTEMFEGKTVKLGKDIDLSGRVWTAIGHSTRTGFQLLHCFRGTFDGCGHTVKGLCEIKSPEIVYGTPYIGYIGLFGYCEAVYPAFKNLHIEGNIRPSQADKDAGAVDFYIGGLLGATQSTANGTINKTIENCSFTGKISSDAPGYVGGIASISWCGFLNCYVSADITLTSNAYVGGVVGEAGRGVENCGFTGSIVLTAPSASGTSYVGGVAGLIHTVGSMTNCASFCDMNIKTAQNAQIGGVAGNLWGWNTITACTGEGTITASTPEGKSLFIGGVAGYADIISFEYCSSAISISASSAMTGGMVGRGKTIGIFTGCEWLGGVGQAEKAVGDIDGVTDEQALKVTEAKNLRAASAILPPIYKITENIPTTVKALVFPTSCGNMSELGFSWGTSNKSALKVASSSGNTAVIRGRKSGTAELYLSASGFPGGNSWSLKAVVLSVLSSLRKLVLSAEEMILNSAGASEEVTASITPESGASYPELKWSYEVVSGDAATNDDLEITYIESTRRVKVTLVNFVEGAQYKLTSKAVDGTDLSAYLTVTAKADPAAESSGGCSAVGSLALLLALPAAFMTTRGRHSRRG</sequence>
<gene>
    <name evidence="2" type="ORF">BED41_06675</name>
</gene>
<proteinExistence type="predicted"/>
<dbReference type="OrthoDB" id="291134at2"/>
<evidence type="ECO:0000313" key="2">
    <source>
        <dbReference type="EMBL" id="ANZ44800.1"/>
    </source>
</evidence>
<dbReference type="STRING" id="1197717.BED41_06675"/>